<dbReference type="InterPro" id="IPR057466">
    <property type="entry name" value="CFAP46_TPR"/>
</dbReference>
<dbReference type="InterPro" id="IPR011990">
    <property type="entry name" value="TPR-like_helical_dom_sf"/>
</dbReference>
<evidence type="ECO:0000256" key="1">
    <source>
        <dbReference type="PROSITE-ProRule" id="PRU00339"/>
    </source>
</evidence>
<dbReference type="Gene3D" id="1.25.40.10">
    <property type="entry name" value="Tetratricopeptide repeat domain"/>
    <property type="match status" value="2"/>
</dbReference>
<evidence type="ECO:0000256" key="2">
    <source>
        <dbReference type="SAM" id="MobiDB-lite"/>
    </source>
</evidence>
<dbReference type="Proteomes" id="UP001108240">
    <property type="component" value="Unplaced"/>
</dbReference>
<dbReference type="GO" id="GO:0035082">
    <property type="term" value="P:axoneme assembly"/>
    <property type="evidence" value="ECO:0007669"/>
    <property type="project" value="InterPro"/>
</dbReference>
<protein>
    <recommendedName>
        <fullName evidence="5">Cilia- and flagella-associated protein 46</fullName>
    </recommendedName>
</protein>
<sequence length="1816" mass="202114">MDLRIRQYLSKAQEKRDAVYVRNAYDLIRAAAPAASELRVLCAEQSLQLGCWEITQDCLMMYLDGKPPANQFLCRAYLCQGQLISSRSISTAEDLDKAVMYYLKAIEIAKDKSRYHFLVFNASLLYLQSVRRFLRPGQRRLLVSSLTQVLEALEEVQDPDHAWRAELMLHLVECLLDAGKQKEAAAVAKVTSDLIQAHKPELYPRLFSIQVRHNLVDVSEMLNDGNPKLLVMYKIQKLKHAVDVAEVKRDDADTLKEIFLLLTQSSEPKASVLQASSPPPDIHRSSAPPNIISESSGSSPPPFTQSISAPPSVLHSSPSSSCSSSVCLDHGSSIPLTDRAELLLDLAFLSLRLQQHQTASDCVKELRATDVTVGQRIMMECVQCELELNKHREGMQNYSRSSVELWLSVIARLDALLQTALKQADARVTQAVCVCQWNTCLPLLQHNLRKRVQKALLTLARALQHTHSLLLDVLCRVHTELAAIDEEDEKLESAMKHLQKALELDPLSQQLSSSLQLLQLRSSVHSAPTRPEERAAKLIQQAKEGSGREALRKRRPLLVSAGVALAPDAFQTVLDADSKVKDDGAGDRLELLAAKAQHHSSCVQKVKGHLDGLDKSSDDKERVKLWGSLAKTARKQEVFDVCQAACRFCLLYDDGRWKNTSEPKIRASPDQKNQTESSTQRDLLRLLAEVHFISAEVTVLKLCSEGVELNGSAVAPDEKRTRPPEDDAHWNLYSDWIKDLSAYATGGFLRGAELGAELREDWLVANAAVYLWNYNSWLLTTGGHRLLLPTFRRLLELLRQAGHAGEVVLVGMLCDAVAQGLIQPWCGTSVRADQESQDTGKEAEKTLPAEKTKKVRGKSVEKSGSTLGPQLDAAAMQDVKKALEVCEFALRLSSGNAEPLPISVRKQLCSTWVCVKQLLQQQIGHKLDISDESKSEAVASVTRVLVAVEMLQCNSSSRLMQFTVPSLSALVQMALGCQWSDPVVELYVWTRLALFAHQTQDHDLVLTCTHNALQLEQKAAQRVKTAAYALFSVRSVQEMLSSAACVRGQSVIQEARGHHSRYMEGLLKLQDSVSFAQQAGSWSLCMSAAAHFWNACLPLLDSGRDRRQLRGALELVLKTISHTYSKHTAGNTNRASGLKRDGADTTNAGVADDDLKLWTAVISALLRIHADAGDWRRGLQLLDEALRETPHTQHRLALLKQRVLVKARLGESLLLDMQRFTSEGETVCAQMWRRAALCAKDKRQRLSCYQNAITALQSPGGPWQKVDILLEFGEWLYVTHFPVTDVRLQIEWAVDILLFTDTQNTDEASGPCLSEVRSVGRLERLMRSHTLLALTEERSSLRQQQHLLTAYSCSLHIWKVSMATAQEVMNDSAEGQEVQSASSRKDKERPDEKKTKQPSPVEDRPRAKAADVCLPVSPEQWAQFQCPEELRQAFLSDARPYSINSTSISAQSRTLFYLDLLVKELESLSLTPLTFAPLHLAELIARDLMQSRSQSDLYRLRIIRSCADLGFESPFSEQLLSFTHVPADEQMRSQRAVVTQRNASQSDGTDETVFAAGDPCGWTASAPSPHQLWLAKADVCLSLNLIQPAKVLLTHTHLTAQELGDQLSLAKSLLLLAVLANQEQRFGEALALLQEAQEIGGDEEFCFLLTQTLQMTVVEQEEQETHHQVCAITEQACRAIRAVLEQRGNRASVLRFFIASLQTRAAVFRKHLLSSADPSVEMLISVCDTLKRAAAELLQLGYRTHSAEATLEHANTLRILAVHSSSAEEKQRHLLDAFSLMKSAVSLQEQVLTDVLNVLPPHEVFVCWILHKSENS</sequence>
<feature type="region of interest" description="Disordered" evidence="2">
    <location>
        <begin position="1370"/>
        <end position="1409"/>
    </location>
</feature>
<proteinExistence type="predicted"/>
<feature type="compositionally biased region" description="Basic and acidic residues" evidence="2">
    <location>
        <begin position="1383"/>
        <end position="1409"/>
    </location>
</feature>
<keyword evidence="4" id="KW-1185">Reference proteome</keyword>
<dbReference type="PROSITE" id="PS50005">
    <property type="entry name" value="TPR"/>
    <property type="match status" value="1"/>
</dbReference>
<reference evidence="3" key="2">
    <citation type="submission" date="2025-09" db="UniProtKB">
        <authorList>
            <consortium name="Ensembl"/>
        </authorList>
    </citation>
    <scope>IDENTIFICATION</scope>
</reference>
<feature type="region of interest" description="Disordered" evidence="2">
    <location>
        <begin position="270"/>
        <end position="315"/>
    </location>
</feature>
<keyword evidence="1" id="KW-0802">TPR repeat</keyword>
<dbReference type="InterPro" id="IPR039586">
    <property type="entry name" value="CFAP46"/>
</dbReference>
<organism evidence="3 4">
    <name type="scientific">Cyprinus carpio carpio</name>
    <dbReference type="NCBI Taxonomy" id="630221"/>
    <lineage>
        <taxon>Eukaryota</taxon>
        <taxon>Metazoa</taxon>
        <taxon>Chordata</taxon>
        <taxon>Craniata</taxon>
        <taxon>Vertebrata</taxon>
        <taxon>Euteleostomi</taxon>
        <taxon>Actinopterygii</taxon>
        <taxon>Neopterygii</taxon>
        <taxon>Teleostei</taxon>
        <taxon>Ostariophysi</taxon>
        <taxon>Cypriniformes</taxon>
        <taxon>Cyprinidae</taxon>
        <taxon>Cyprininae</taxon>
        <taxon>Cyprinus</taxon>
    </lineage>
</organism>
<reference evidence="3" key="1">
    <citation type="submission" date="2025-08" db="UniProtKB">
        <authorList>
            <consortium name="Ensembl"/>
        </authorList>
    </citation>
    <scope>IDENTIFICATION</scope>
</reference>
<dbReference type="PANTHER" id="PTHR15977">
    <property type="entry name" value="CILIA- AND FLAGELLA-ASSOCIATED PROTEIN 46"/>
    <property type="match status" value="1"/>
</dbReference>
<feature type="compositionally biased region" description="Low complexity" evidence="2">
    <location>
        <begin position="288"/>
        <end position="298"/>
    </location>
</feature>
<dbReference type="GO" id="GO:0060294">
    <property type="term" value="P:cilium movement involved in cell motility"/>
    <property type="evidence" value="ECO:0007669"/>
    <property type="project" value="InterPro"/>
</dbReference>
<dbReference type="Pfam" id="PF25439">
    <property type="entry name" value="TPR_CFAP46_N"/>
    <property type="match status" value="1"/>
</dbReference>
<feature type="repeat" description="TPR" evidence="1">
    <location>
        <begin position="475"/>
        <end position="508"/>
    </location>
</feature>
<dbReference type="PANTHER" id="PTHR15977:SF15">
    <property type="entry name" value="CILIA- AND FLAGELLA-ASSOCIATED PROTEIN 46"/>
    <property type="match status" value="1"/>
</dbReference>
<dbReference type="Ensembl" id="ENSCCRT00000174843.1">
    <property type="protein sequence ID" value="ENSCCRP00000181774.1"/>
    <property type="gene ID" value="ENSCCRG00000069141.1"/>
</dbReference>
<evidence type="ECO:0000313" key="3">
    <source>
        <dbReference type="Ensembl" id="ENSCCRP00000181774.1"/>
    </source>
</evidence>
<name>A0A9J8DHP7_CYPCA</name>
<evidence type="ECO:0008006" key="5">
    <source>
        <dbReference type="Google" id="ProtNLM"/>
    </source>
</evidence>
<feature type="compositionally biased region" description="Basic and acidic residues" evidence="2">
    <location>
        <begin position="833"/>
        <end position="852"/>
    </location>
</feature>
<accession>A0A9J8DHP7</accession>
<dbReference type="SUPFAM" id="SSF48452">
    <property type="entry name" value="TPR-like"/>
    <property type="match status" value="2"/>
</dbReference>
<dbReference type="GeneTree" id="ENSGT00570000079216"/>
<evidence type="ECO:0000313" key="4">
    <source>
        <dbReference type="Proteomes" id="UP001108240"/>
    </source>
</evidence>
<feature type="region of interest" description="Disordered" evidence="2">
    <location>
        <begin position="833"/>
        <end position="867"/>
    </location>
</feature>
<dbReference type="SMART" id="SM00028">
    <property type="entry name" value="TPR"/>
    <property type="match status" value="4"/>
</dbReference>
<dbReference type="InterPro" id="IPR019734">
    <property type="entry name" value="TPR_rpt"/>
</dbReference>
<dbReference type="OMA" id="PEWITYR"/>